<accession>A0A8A4TKZ0</accession>
<reference evidence="5" key="1">
    <citation type="submission" date="2021-03" db="EMBL/GenBank/DDBJ databases">
        <title>Acanthopleuribacteraceae sp. M133.</title>
        <authorList>
            <person name="Wang G."/>
        </authorList>
    </citation>
    <scope>NUCLEOTIDE SEQUENCE</scope>
    <source>
        <strain evidence="5">M133</strain>
    </source>
</reference>
<feature type="compositionally biased region" description="Polar residues" evidence="2">
    <location>
        <begin position="533"/>
        <end position="552"/>
    </location>
</feature>
<dbReference type="NCBIfam" id="TIGR03361">
    <property type="entry name" value="VI_Rhs_Vgr"/>
    <property type="match status" value="1"/>
</dbReference>
<feature type="compositionally biased region" description="Polar residues" evidence="2">
    <location>
        <begin position="513"/>
        <end position="526"/>
    </location>
</feature>
<organism evidence="5 6">
    <name type="scientific">Sulfidibacter corallicola</name>
    <dbReference type="NCBI Taxonomy" id="2818388"/>
    <lineage>
        <taxon>Bacteria</taxon>
        <taxon>Pseudomonadati</taxon>
        <taxon>Acidobacteriota</taxon>
        <taxon>Holophagae</taxon>
        <taxon>Acanthopleuribacterales</taxon>
        <taxon>Acanthopleuribacteraceae</taxon>
        <taxon>Sulfidibacter</taxon>
    </lineage>
</organism>
<evidence type="ECO:0000256" key="2">
    <source>
        <dbReference type="SAM" id="MobiDB-lite"/>
    </source>
</evidence>
<feature type="compositionally biased region" description="Basic and acidic residues" evidence="2">
    <location>
        <begin position="554"/>
        <end position="570"/>
    </location>
</feature>
<dbReference type="SUPFAM" id="SSF69349">
    <property type="entry name" value="Phage fibre proteins"/>
    <property type="match status" value="2"/>
</dbReference>
<keyword evidence="6" id="KW-1185">Reference proteome</keyword>
<protein>
    <submittedName>
        <fullName evidence="5">Type VI secretion system tip protein VgrG</fullName>
    </submittedName>
</protein>
<dbReference type="SUPFAM" id="SSF69279">
    <property type="entry name" value="Phage tail proteins"/>
    <property type="match status" value="2"/>
</dbReference>
<dbReference type="EMBL" id="CP071793">
    <property type="protein sequence ID" value="QTD49518.1"/>
    <property type="molecule type" value="Genomic_DNA"/>
</dbReference>
<dbReference type="InterPro" id="IPR037026">
    <property type="entry name" value="Vgr_OB-fold_dom_sf"/>
</dbReference>
<dbReference type="Gene3D" id="3.55.50.10">
    <property type="entry name" value="Baseplate protein-like domains"/>
    <property type="match status" value="1"/>
</dbReference>
<dbReference type="AlphaFoldDB" id="A0A8A4TKZ0"/>
<evidence type="ECO:0000259" key="3">
    <source>
        <dbReference type="Pfam" id="PF04717"/>
    </source>
</evidence>
<feature type="domain" description="Gp5/Type VI secretion system Vgr protein OB-fold" evidence="3">
    <location>
        <begin position="382"/>
        <end position="448"/>
    </location>
</feature>
<dbReference type="Gene3D" id="2.40.50.230">
    <property type="entry name" value="Gp5 N-terminal domain"/>
    <property type="match status" value="1"/>
</dbReference>
<dbReference type="NCBIfam" id="TIGR01646">
    <property type="entry name" value="vgr_GE"/>
    <property type="match status" value="1"/>
</dbReference>
<evidence type="ECO:0000313" key="5">
    <source>
        <dbReference type="EMBL" id="QTD49518.1"/>
    </source>
</evidence>
<dbReference type="Pfam" id="PF04717">
    <property type="entry name" value="Phage_base_V"/>
    <property type="match status" value="1"/>
</dbReference>
<dbReference type="Pfam" id="PF05954">
    <property type="entry name" value="Phage_GPD"/>
    <property type="match status" value="1"/>
</dbReference>
<dbReference type="SUPFAM" id="SSF69255">
    <property type="entry name" value="gp5 N-terminal domain-like"/>
    <property type="match status" value="1"/>
</dbReference>
<dbReference type="InterPro" id="IPR017847">
    <property type="entry name" value="T6SS_RhsGE_Vgr_subset"/>
</dbReference>
<dbReference type="Pfam" id="PF22178">
    <property type="entry name" value="Gp5_trimer_C"/>
    <property type="match status" value="2"/>
</dbReference>
<dbReference type="Proteomes" id="UP000663929">
    <property type="component" value="Chromosome"/>
</dbReference>
<dbReference type="Gene3D" id="4.10.220.110">
    <property type="match status" value="1"/>
</dbReference>
<evidence type="ECO:0000313" key="6">
    <source>
        <dbReference type="Proteomes" id="UP000663929"/>
    </source>
</evidence>
<feature type="compositionally biased region" description="Basic and acidic residues" evidence="2">
    <location>
        <begin position="581"/>
        <end position="594"/>
    </location>
</feature>
<dbReference type="InterPro" id="IPR006533">
    <property type="entry name" value="T6SS_Vgr_RhsGE"/>
</dbReference>
<evidence type="ECO:0000259" key="4">
    <source>
        <dbReference type="Pfam" id="PF22178"/>
    </source>
</evidence>
<comment type="similarity">
    <text evidence="1">Belongs to the VgrG protein family.</text>
</comment>
<name>A0A8A4TKZ0_SULCO</name>
<proteinExistence type="inferred from homology"/>
<dbReference type="InterPro" id="IPR006531">
    <property type="entry name" value="Gp5/Vgr_OB"/>
</dbReference>
<feature type="region of interest" description="Disordered" evidence="2">
    <location>
        <begin position="513"/>
        <end position="595"/>
    </location>
</feature>
<gene>
    <name evidence="5" type="primary">tssI</name>
    <name evidence="5" type="ORF">J3U87_28360</name>
</gene>
<evidence type="ECO:0000256" key="1">
    <source>
        <dbReference type="ARBA" id="ARBA00005558"/>
    </source>
</evidence>
<dbReference type="KEGG" id="scor:J3U87_28360"/>
<sequence length="743" mass="81024">MASKQHNINDLSWLGPGPRFYVYQVDLVERMSQPFTLEVLLETKTPVDPLELIHKQGRVVVKCGENHAQQRSLSGVIAEVRQVRSGFGSVHGREERAYYYKLIMRPRMWLLTKTHRSKVYQHMSVQAIVSEVLGESGVAFSWRASGGTKSREYCVQYGETNFHFVNRLLEAEGIYYYYDHDGAQTVIADSAGAHAGCSPVATVPYLEGEWTKERDREGLQTVEYAIRAGSAAVMCGDYNYQTSQINIQASKSIRSPLAVAGSEMYFHSTLHADHGGGEALAGVRGDASSAQLMELSGSGNCRSFDVGSWFQLEGHYSQDLNRKWLLTETTIHAEPGEFRVDFRAVPLGSALRPERSTPRPKVQGLQTAVVTGPPGAEVYLDNLGRCKLQFHWDREGPKNDRSSMWVRVANNYSGQGYGIQFIPRVGHEVLVEFLEGNPDHPVLVGRVYNDAQAPPLGPAQKYQNAIKTIKDHHIIFDDTDGKEMFDVRSQKDMTVLVVNDQSRTVGHDQATQVGHDQGTQVGNDQSIAVGHDQGTQVGNDQGTRVGNNQATEVGNDRDVQVGNDQRHSVGNDESGAVGNDQRLDVGNNRDRHVGNNETVAIGNDRQVEIGNNQNTRVGASREANIGNNEKVDIGGNMSLDVGDNKNEQVGGSSTETVSIGKVVTVGAAMQTTVGGAANMSVGLTHTEQAGLIRKIIAGTKLELQCGAAKITLEASGKVTIKGTEFHFESTGPAVLKGSIVDIN</sequence>
<dbReference type="RefSeq" id="WP_237379150.1">
    <property type="nucleotide sequence ID" value="NZ_CP071793.1"/>
</dbReference>
<feature type="domain" description="Gp5/Type VI secretion system Vgr C-terminal trimerisation" evidence="4">
    <location>
        <begin position="624"/>
        <end position="690"/>
    </location>
</feature>
<feature type="domain" description="Gp5/Type VI secretion system Vgr C-terminal trimerisation" evidence="4">
    <location>
        <begin position="474"/>
        <end position="563"/>
    </location>
</feature>
<dbReference type="InterPro" id="IPR054030">
    <property type="entry name" value="Gp5_Vgr_C"/>
</dbReference>
<dbReference type="Gene3D" id="2.30.110.50">
    <property type="match status" value="1"/>
</dbReference>